<organism evidence="8 9">
    <name type="scientific">Deinococcus arcticus</name>
    <dbReference type="NCBI Taxonomy" id="2136176"/>
    <lineage>
        <taxon>Bacteria</taxon>
        <taxon>Thermotogati</taxon>
        <taxon>Deinococcota</taxon>
        <taxon>Deinococci</taxon>
        <taxon>Deinococcales</taxon>
        <taxon>Deinococcaceae</taxon>
        <taxon>Deinococcus</taxon>
    </lineage>
</organism>
<dbReference type="Proteomes" id="UP000240317">
    <property type="component" value="Unassembled WGS sequence"/>
</dbReference>
<gene>
    <name evidence="8" type="ORF">C8263_17275</name>
</gene>
<accession>A0A2T3W3X2</accession>
<evidence type="ECO:0000256" key="6">
    <source>
        <dbReference type="RuleBase" id="RU003435"/>
    </source>
</evidence>
<keyword evidence="3 6" id="KW-0378">Hydrolase</keyword>
<evidence type="ECO:0000256" key="5">
    <source>
        <dbReference type="ARBA" id="ARBA00023049"/>
    </source>
</evidence>
<dbReference type="GO" id="GO:0004222">
    <property type="term" value="F:metalloendopeptidase activity"/>
    <property type="evidence" value="ECO:0007669"/>
    <property type="project" value="InterPro"/>
</dbReference>
<evidence type="ECO:0000259" key="7">
    <source>
        <dbReference type="Pfam" id="PF01432"/>
    </source>
</evidence>
<comment type="similarity">
    <text evidence="6">Belongs to the peptidase M3 family.</text>
</comment>
<protein>
    <recommendedName>
        <fullName evidence="7">Peptidase M3A/M3B catalytic domain-containing protein</fullName>
    </recommendedName>
</protein>
<evidence type="ECO:0000313" key="8">
    <source>
        <dbReference type="EMBL" id="PTA66539.1"/>
    </source>
</evidence>
<dbReference type="GO" id="GO:0046872">
    <property type="term" value="F:metal ion binding"/>
    <property type="evidence" value="ECO:0007669"/>
    <property type="project" value="UniProtKB-UniRule"/>
</dbReference>
<reference evidence="8 9" key="1">
    <citation type="submission" date="2018-03" db="EMBL/GenBank/DDBJ databases">
        <title>Draft genome of Deinococcus sp. OD32.</title>
        <authorList>
            <person name="Wang X.-P."/>
            <person name="Du Z.-J."/>
        </authorList>
    </citation>
    <scope>NUCLEOTIDE SEQUENCE [LARGE SCALE GENOMIC DNA]</scope>
    <source>
        <strain evidence="8 9">OD32</strain>
    </source>
</reference>
<feature type="domain" description="Peptidase M3A/M3B catalytic" evidence="7">
    <location>
        <begin position="325"/>
        <end position="500"/>
    </location>
</feature>
<evidence type="ECO:0000256" key="3">
    <source>
        <dbReference type="ARBA" id="ARBA00022801"/>
    </source>
</evidence>
<keyword evidence="2 6" id="KW-0479">Metal-binding</keyword>
<dbReference type="RefSeq" id="WP_107139384.1">
    <property type="nucleotide sequence ID" value="NZ_PYSV01000026.1"/>
</dbReference>
<evidence type="ECO:0000256" key="1">
    <source>
        <dbReference type="ARBA" id="ARBA00022670"/>
    </source>
</evidence>
<comment type="cofactor">
    <cofactor evidence="6">
        <name>Zn(2+)</name>
        <dbReference type="ChEBI" id="CHEBI:29105"/>
    </cofactor>
    <text evidence="6">Binds 1 zinc ion.</text>
</comment>
<keyword evidence="4 6" id="KW-0862">Zinc</keyword>
<keyword evidence="5 6" id="KW-0482">Metalloprotease</keyword>
<dbReference type="AlphaFoldDB" id="A0A2T3W3X2"/>
<keyword evidence="9" id="KW-1185">Reference proteome</keyword>
<dbReference type="Pfam" id="PF01432">
    <property type="entry name" value="Peptidase_M3"/>
    <property type="match status" value="1"/>
</dbReference>
<comment type="caution">
    <text evidence="8">The sequence shown here is derived from an EMBL/GenBank/DDBJ whole genome shotgun (WGS) entry which is preliminary data.</text>
</comment>
<keyword evidence="1 6" id="KW-0645">Protease</keyword>
<dbReference type="GO" id="GO:0006508">
    <property type="term" value="P:proteolysis"/>
    <property type="evidence" value="ECO:0007669"/>
    <property type="project" value="UniProtKB-KW"/>
</dbReference>
<dbReference type="Gene3D" id="1.10.1370.10">
    <property type="entry name" value="Neurolysin, domain 3"/>
    <property type="match status" value="1"/>
</dbReference>
<dbReference type="EMBL" id="PYSV01000026">
    <property type="protein sequence ID" value="PTA66539.1"/>
    <property type="molecule type" value="Genomic_DNA"/>
</dbReference>
<proteinExistence type="inferred from homology"/>
<sequence>MTFDQAAILSTFRTAAQALKGPDPTDHALQIVRGNRARTLLLILHHCGYAPLAPSQVEEIDEFAALAEQRARALGPIATEDHTNTLARVICDEFIDDENGKQDTLRRIYSEVDQYSQAYRRFMATPIAYEGQTYKYQALAALLKDTSSPATRAAICQRQQAAVEASGLPEHAQAILTLRRQLAAAAHHMHFFGYQNPEVPVAFVEQLARLSLDTADHQLGGLLEKHGQTAPPTPGALPQVIQAISIPPAHLRALHLPVHHVLARLAHHLEGHGITITLPAPGQPGAPQEIHVALNHTPIGRIILDCAGPATARYKNATFAVHGTDTEPPCSFVVVNTGNTSGERFQRLERVMSFCHEFGHALQNLLLFQQEGLSVEALNESEREYTSQYLEKLALTPHFYEGLADARAVEQHLHNLKVSLLFKLARRGHAALLDLYNHVLHDAERSSEATRQFTASFRTAGFIDHRLANLQLNHSFATSYAARYFTYLWSDLLACEAWYDQRPLTHVIRSHATSADDLIKRQSTLSATYAVHPPRHLDMLHA</sequence>
<name>A0A2T3W3X2_9DEIO</name>
<evidence type="ECO:0000256" key="4">
    <source>
        <dbReference type="ARBA" id="ARBA00022833"/>
    </source>
</evidence>
<evidence type="ECO:0000256" key="2">
    <source>
        <dbReference type="ARBA" id="ARBA00022723"/>
    </source>
</evidence>
<dbReference type="InterPro" id="IPR024077">
    <property type="entry name" value="Neurolysin/TOP_dom2"/>
</dbReference>
<evidence type="ECO:0000313" key="9">
    <source>
        <dbReference type="Proteomes" id="UP000240317"/>
    </source>
</evidence>
<dbReference type="InterPro" id="IPR001567">
    <property type="entry name" value="Pept_M3A_M3B_dom"/>
</dbReference>
<dbReference type="SUPFAM" id="SSF55486">
    <property type="entry name" value="Metalloproteases ('zincins'), catalytic domain"/>
    <property type="match status" value="1"/>
</dbReference>